<keyword evidence="4" id="KW-1185">Reference proteome</keyword>
<dbReference type="SUPFAM" id="SSF55874">
    <property type="entry name" value="ATPase domain of HSP90 chaperone/DNA topoisomerase II/histidine kinase"/>
    <property type="match status" value="1"/>
</dbReference>
<proteinExistence type="predicted"/>
<dbReference type="RefSeq" id="WP_055192986.1">
    <property type="nucleotide sequence ID" value="NZ_FPBS01000006.1"/>
</dbReference>
<gene>
    <name evidence="3" type="ORF">AKJ29_03335</name>
</gene>
<dbReference type="STRING" id="154981.AKJ29_03335"/>
<dbReference type="Proteomes" id="UP000050471">
    <property type="component" value="Unassembled WGS sequence"/>
</dbReference>
<sequence>MQFESLSFMGHARDINSGTTAAAHSGLNLVFPGDALAVRDALQSIRDQLETLGIRDDIQGTLEIVLAEALNNVVEHAYRDLSGVIEVNLHRQGGDLWISVLDDGHPMPNGELPKGEPYDLEQMDNNLPEGGFGWFLIRELTQNLSYDRRDSQNKMTCSIPLENSLS</sequence>
<name>A0A0P7JKN2_9RHOB</name>
<protein>
    <recommendedName>
        <fullName evidence="2">Histidine kinase/HSP90-like ATPase domain-containing protein</fullName>
    </recommendedName>
</protein>
<feature type="domain" description="Histidine kinase/HSP90-like ATPase" evidence="2">
    <location>
        <begin position="33"/>
        <end position="156"/>
    </location>
</feature>
<dbReference type="CDD" id="cd16936">
    <property type="entry name" value="HATPase_RsbW-like"/>
    <property type="match status" value="1"/>
</dbReference>
<dbReference type="Gene3D" id="3.30.565.10">
    <property type="entry name" value="Histidine kinase-like ATPase, C-terminal domain"/>
    <property type="match status" value="1"/>
</dbReference>
<evidence type="ECO:0000313" key="3">
    <source>
        <dbReference type="EMBL" id="KPN61655.1"/>
    </source>
</evidence>
<dbReference type="PANTHER" id="PTHR35526">
    <property type="entry name" value="ANTI-SIGMA-F FACTOR RSBW-RELATED"/>
    <property type="match status" value="1"/>
</dbReference>
<comment type="caution">
    <text evidence="3">The sequence shown here is derived from an EMBL/GenBank/DDBJ whole genome shotgun (WGS) entry which is preliminary data.</text>
</comment>
<evidence type="ECO:0000313" key="4">
    <source>
        <dbReference type="Proteomes" id="UP000050471"/>
    </source>
</evidence>
<dbReference type="InterPro" id="IPR050267">
    <property type="entry name" value="Anti-sigma-factor_SerPK"/>
</dbReference>
<dbReference type="PANTHER" id="PTHR35526:SF3">
    <property type="entry name" value="ANTI-SIGMA-F FACTOR RSBW"/>
    <property type="match status" value="1"/>
</dbReference>
<dbReference type="InterPro" id="IPR003594">
    <property type="entry name" value="HATPase_dom"/>
</dbReference>
<evidence type="ECO:0000259" key="2">
    <source>
        <dbReference type="Pfam" id="PF13581"/>
    </source>
</evidence>
<organism evidence="3 4">
    <name type="scientific">Aliiroseovarius crassostreae</name>
    <dbReference type="NCBI Taxonomy" id="154981"/>
    <lineage>
        <taxon>Bacteria</taxon>
        <taxon>Pseudomonadati</taxon>
        <taxon>Pseudomonadota</taxon>
        <taxon>Alphaproteobacteria</taxon>
        <taxon>Rhodobacterales</taxon>
        <taxon>Paracoccaceae</taxon>
        <taxon>Aliiroseovarius</taxon>
    </lineage>
</organism>
<evidence type="ECO:0000256" key="1">
    <source>
        <dbReference type="ARBA" id="ARBA00022527"/>
    </source>
</evidence>
<keyword evidence="1" id="KW-0808">Transferase</keyword>
<dbReference type="EMBL" id="LKBA01000025">
    <property type="protein sequence ID" value="KPN61655.1"/>
    <property type="molecule type" value="Genomic_DNA"/>
</dbReference>
<keyword evidence="1" id="KW-0723">Serine/threonine-protein kinase</keyword>
<dbReference type="InterPro" id="IPR036890">
    <property type="entry name" value="HATPase_C_sf"/>
</dbReference>
<accession>A0A0P7JKN2</accession>
<keyword evidence="1" id="KW-0418">Kinase</keyword>
<dbReference type="Pfam" id="PF13581">
    <property type="entry name" value="HATPase_c_2"/>
    <property type="match status" value="1"/>
</dbReference>
<dbReference type="AlphaFoldDB" id="A0A0P7JKN2"/>
<reference evidence="3 4" key="1">
    <citation type="submission" date="2015-09" db="EMBL/GenBank/DDBJ databases">
        <title>Draft genome sequence of Aliiroseovarius crassostreae CV919-312TSm, the causative agent of Roseovarius Oyster Disease (formerly Juvenile Oyster Disease).</title>
        <authorList>
            <person name="Kessner L."/>
            <person name="Spinard E."/>
            <person name="Nelson D."/>
        </authorList>
    </citation>
    <scope>NUCLEOTIDE SEQUENCE [LARGE SCALE GENOMIC DNA]</scope>
    <source>
        <strain evidence="3 4">CV919-312</strain>
    </source>
</reference>
<dbReference type="GO" id="GO:0004674">
    <property type="term" value="F:protein serine/threonine kinase activity"/>
    <property type="evidence" value="ECO:0007669"/>
    <property type="project" value="UniProtKB-KW"/>
</dbReference>